<gene>
    <name evidence="6" type="ORF">NE619_06480</name>
</gene>
<dbReference type="Proteomes" id="UP001524502">
    <property type="component" value="Unassembled WGS sequence"/>
</dbReference>
<evidence type="ECO:0000313" key="6">
    <source>
        <dbReference type="EMBL" id="MCQ4636369.1"/>
    </source>
</evidence>
<dbReference type="SUPFAM" id="SSF63965">
    <property type="entry name" value="Precorrin-8X methylmutase CbiC/CobH"/>
    <property type="match status" value="1"/>
</dbReference>
<evidence type="ECO:0000313" key="7">
    <source>
        <dbReference type="Proteomes" id="UP001524502"/>
    </source>
</evidence>
<evidence type="ECO:0000256" key="1">
    <source>
        <dbReference type="ARBA" id="ARBA00004953"/>
    </source>
</evidence>
<protein>
    <submittedName>
        <fullName evidence="6">Precorrin-8X methylmutase</fullName>
    </submittedName>
</protein>
<evidence type="ECO:0000259" key="5">
    <source>
        <dbReference type="Pfam" id="PF02570"/>
    </source>
</evidence>
<evidence type="ECO:0000256" key="4">
    <source>
        <dbReference type="ARBA" id="ARBA00023235"/>
    </source>
</evidence>
<dbReference type="PANTHER" id="PTHR43588:SF1">
    <property type="entry name" value="COBALT-PRECORRIN-8 METHYLMUTASE"/>
    <property type="match status" value="1"/>
</dbReference>
<comment type="caution">
    <text evidence="6">The sequence shown here is derived from an EMBL/GenBank/DDBJ whole genome shotgun (WGS) entry which is preliminary data.</text>
</comment>
<dbReference type="EMBL" id="JANFXK010000005">
    <property type="protein sequence ID" value="MCQ4636369.1"/>
    <property type="molecule type" value="Genomic_DNA"/>
</dbReference>
<evidence type="ECO:0000256" key="2">
    <source>
        <dbReference type="ARBA" id="ARBA00009774"/>
    </source>
</evidence>
<keyword evidence="7" id="KW-1185">Reference proteome</keyword>
<name>A0ABT1RMF5_9FIRM</name>
<comment type="similarity">
    <text evidence="2">Belongs to the CobH/CbiC family.</text>
</comment>
<dbReference type="RefSeq" id="WP_256131554.1">
    <property type="nucleotide sequence ID" value="NZ_JANFXK010000005.1"/>
</dbReference>
<comment type="pathway">
    <text evidence="1">Cofactor biosynthesis; adenosylcobalamin biosynthesis.</text>
</comment>
<reference evidence="6 7" key="1">
    <citation type="submission" date="2022-06" db="EMBL/GenBank/DDBJ databases">
        <title>Isolation of gut microbiota from human fecal samples.</title>
        <authorList>
            <person name="Pamer E.G."/>
            <person name="Barat B."/>
            <person name="Waligurski E."/>
            <person name="Medina S."/>
            <person name="Paddock L."/>
            <person name="Mostad J."/>
        </authorList>
    </citation>
    <scope>NUCLEOTIDE SEQUENCE [LARGE SCALE GENOMIC DNA]</scope>
    <source>
        <strain evidence="6 7">SL.3.17</strain>
    </source>
</reference>
<evidence type="ECO:0000256" key="3">
    <source>
        <dbReference type="ARBA" id="ARBA00022573"/>
    </source>
</evidence>
<proteinExistence type="inferred from homology"/>
<organism evidence="6 7">
    <name type="scientific">Anaerovorax odorimutans</name>
    <dbReference type="NCBI Taxonomy" id="109327"/>
    <lineage>
        <taxon>Bacteria</taxon>
        <taxon>Bacillati</taxon>
        <taxon>Bacillota</taxon>
        <taxon>Clostridia</taxon>
        <taxon>Peptostreptococcales</taxon>
        <taxon>Anaerovoracaceae</taxon>
        <taxon>Anaerovorax</taxon>
    </lineage>
</organism>
<sequence>MENKVKLQQVLPDEIEKRSFEIISQEIGNVKLDPLEEPIIKRVIHTSADFDYLENLVFSPGAAELAMEAVVKGATIVTDTNMAMAGINKKAVEKFGGRVVCFMADEDVRASAKADGTTRAAASMKKAAAIEGPAIFAIGNAPTALAALYEMIAEGTLRPALIIGVPVGFVNVVEAKELIMKTDIPYIVARGRKGGSNVAAAICNAILYQCGGRE</sequence>
<keyword evidence="3" id="KW-0169">Cobalamin biosynthesis</keyword>
<dbReference type="InterPro" id="IPR003722">
    <property type="entry name" value="Cbl_synth_CobH/CbiC"/>
</dbReference>
<dbReference type="Pfam" id="PF02570">
    <property type="entry name" value="CbiC"/>
    <property type="match status" value="1"/>
</dbReference>
<dbReference type="Gene3D" id="3.40.50.10230">
    <property type="entry name" value="Cobalamin biosynthesis CobH/CbiC, precorrin-8X methylmutase"/>
    <property type="match status" value="1"/>
</dbReference>
<dbReference type="PANTHER" id="PTHR43588">
    <property type="entry name" value="COBALT-PRECORRIN-8 METHYLMUTASE"/>
    <property type="match status" value="1"/>
</dbReference>
<dbReference type="InterPro" id="IPR036588">
    <property type="entry name" value="CobH/CbiC_sf"/>
</dbReference>
<keyword evidence="4" id="KW-0413">Isomerase</keyword>
<accession>A0ABT1RMF5</accession>
<feature type="domain" description="Cobalamin biosynthesis precorrin-8X methylmutase CobH/CbiC" evidence="5">
    <location>
        <begin position="14"/>
        <end position="208"/>
    </location>
</feature>